<gene>
    <name evidence="1" type="ORF">CDAR_97871</name>
</gene>
<reference evidence="1 2" key="1">
    <citation type="submission" date="2021-06" db="EMBL/GenBank/DDBJ databases">
        <title>Caerostris darwini draft genome.</title>
        <authorList>
            <person name="Kono N."/>
            <person name="Arakawa K."/>
        </authorList>
    </citation>
    <scope>NUCLEOTIDE SEQUENCE [LARGE SCALE GENOMIC DNA]</scope>
</reference>
<proteinExistence type="predicted"/>
<dbReference type="EMBL" id="BPLQ01000358">
    <property type="protein sequence ID" value="GIX70333.1"/>
    <property type="molecule type" value="Genomic_DNA"/>
</dbReference>
<keyword evidence="2" id="KW-1185">Reference proteome</keyword>
<organism evidence="1 2">
    <name type="scientific">Caerostris darwini</name>
    <dbReference type="NCBI Taxonomy" id="1538125"/>
    <lineage>
        <taxon>Eukaryota</taxon>
        <taxon>Metazoa</taxon>
        <taxon>Ecdysozoa</taxon>
        <taxon>Arthropoda</taxon>
        <taxon>Chelicerata</taxon>
        <taxon>Arachnida</taxon>
        <taxon>Araneae</taxon>
        <taxon>Araneomorphae</taxon>
        <taxon>Entelegynae</taxon>
        <taxon>Araneoidea</taxon>
        <taxon>Araneidae</taxon>
        <taxon>Caerostris</taxon>
    </lineage>
</organism>
<dbReference type="Proteomes" id="UP001054837">
    <property type="component" value="Unassembled WGS sequence"/>
</dbReference>
<accession>A0AAV4MD31</accession>
<protein>
    <submittedName>
        <fullName evidence="1">Uncharacterized protein</fullName>
    </submittedName>
</protein>
<evidence type="ECO:0000313" key="2">
    <source>
        <dbReference type="Proteomes" id="UP001054837"/>
    </source>
</evidence>
<dbReference type="AlphaFoldDB" id="A0AAV4MD31"/>
<comment type="caution">
    <text evidence="1">The sequence shown here is derived from an EMBL/GenBank/DDBJ whole genome shotgun (WGS) entry which is preliminary data.</text>
</comment>
<evidence type="ECO:0000313" key="1">
    <source>
        <dbReference type="EMBL" id="GIX70333.1"/>
    </source>
</evidence>
<name>A0AAV4MD31_9ARAC</name>
<sequence>MIKLQFPGRRRSLTLGKYLLKTPLFFSPNKQLTQLKLLNFFFPLETKPTKQRLPAKNDHSFTLYFLCIRRTVAGITEHGSGTPTSASWFFNLKWPTLPPCWKGDKWQEGLPPF</sequence>